<evidence type="ECO:0000313" key="7">
    <source>
        <dbReference type="Proteomes" id="UP001597221"/>
    </source>
</evidence>
<accession>A0ABW4HNT8</accession>
<dbReference type="SUPFAM" id="SSF89082">
    <property type="entry name" value="Antibiotic binding domain of TipA-like multidrug resistance regulators"/>
    <property type="match status" value="1"/>
</dbReference>
<dbReference type="Gene3D" id="1.10.1660.10">
    <property type="match status" value="1"/>
</dbReference>
<dbReference type="RefSeq" id="WP_251513410.1">
    <property type="nucleotide sequence ID" value="NZ_JAMBON010000011.1"/>
</dbReference>
<evidence type="ECO:0000256" key="4">
    <source>
        <dbReference type="ARBA" id="ARBA00023163"/>
    </source>
</evidence>
<dbReference type="InterPro" id="IPR000551">
    <property type="entry name" value="MerR-type_HTH_dom"/>
</dbReference>
<proteinExistence type="predicted"/>
<gene>
    <name evidence="6" type="ORF">ACFSBH_05750</name>
</gene>
<feature type="domain" description="HTH merR-type" evidence="5">
    <location>
        <begin position="1"/>
        <end position="69"/>
    </location>
</feature>
<comment type="caution">
    <text evidence="6">The sequence shown here is derived from an EMBL/GenBank/DDBJ whole genome shotgun (WGS) entry which is preliminary data.</text>
</comment>
<dbReference type="Pfam" id="PF13411">
    <property type="entry name" value="MerR_1"/>
    <property type="match status" value="1"/>
</dbReference>
<dbReference type="InterPro" id="IPR009061">
    <property type="entry name" value="DNA-bd_dom_put_sf"/>
</dbReference>
<evidence type="ECO:0000313" key="6">
    <source>
        <dbReference type="EMBL" id="MFD1607151.1"/>
    </source>
</evidence>
<dbReference type="Gene3D" id="1.10.490.50">
    <property type="entry name" value="Antibiotic binding domain of TipA-like multidrug resistance regulators"/>
    <property type="match status" value="1"/>
</dbReference>
<evidence type="ECO:0000259" key="5">
    <source>
        <dbReference type="PROSITE" id="PS50937"/>
    </source>
</evidence>
<evidence type="ECO:0000256" key="1">
    <source>
        <dbReference type="ARBA" id="ARBA00023015"/>
    </source>
</evidence>
<dbReference type="EMBL" id="JBHUDE010000028">
    <property type="protein sequence ID" value="MFD1607151.1"/>
    <property type="molecule type" value="Genomic_DNA"/>
</dbReference>
<dbReference type="InterPro" id="IPR047057">
    <property type="entry name" value="MerR_fam"/>
</dbReference>
<dbReference type="CDD" id="cd01106">
    <property type="entry name" value="HTH_TipAL-Mta"/>
    <property type="match status" value="1"/>
</dbReference>
<protein>
    <submittedName>
        <fullName evidence="6">MerR family transcriptional regulator</fullName>
    </submittedName>
</protein>
<keyword evidence="7" id="KW-1185">Reference proteome</keyword>
<dbReference type="PANTHER" id="PTHR30204:SF90">
    <property type="entry name" value="HTH-TYPE TRANSCRIPTIONAL ACTIVATOR MTA"/>
    <property type="match status" value="1"/>
</dbReference>
<organism evidence="6 7">
    <name type="scientific">Oceanobacillus luteolus</name>
    <dbReference type="NCBI Taxonomy" id="1274358"/>
    <lineage>
        <taxon>Bacteria</taxon>
        <taxon>Bacillati</taxon>
        <taxon>Bacillota</taxon>
        <taxon>Bacilli</taxon>
        <taxon>Bacillales</taxon>
        <taxon>Bacillaceae</taxon>
        <taxon>Oceanobacillus</taxon>
    </lineage>
</organism>
<keyword evidence="4" id="KW-0804">Transcription</keyword>
<evidence type="ECO:0000256" key="3">
    <source>
        <dbReference type="ARBA" id="ARBA00023159"/>
    </source>
</evidence>
<dbReference type="InterPro" id="IPR036244">
    <property type="entry name" value="TipA-like_antibiotic-bd"/>
</dbReference>
<sequence length="248" mass="29044">MKIKEVADLVGISVRTLHHYDEIGLLTPEKTTEAGYRIYSKENLELLQQILFFRELGFPLKKIKEIIHAPTFDKEEALKMHRSRLLNKKDQIDQLISTIDKTLLTMKGEMDMSDKEKFSGFDFSNNPYEEEARQRWGDKALDDANEKLKSKSTEELKEFQDKFNDIYRKLAEIRHEAPDSDIAQARIHDWFVFLNAFGNYSKEAFKGLGEMYVYDERFTKNIDQFGEGLAVFMRDAMAIYADRLGEEE</sequence>
<name>A0ABW4HNT8_9BACI</name>
<dbReference type="PROSITE" id="PS50937">
    <property type="entry name" value="HTH_MERR_2"/>
    <property type="match status" value="1"/>
</dbReference>
<dbReference type="InterPro" id="IPR012925">
    <property type="entry name" value="TipAS_dom"/>
</dbReference>
<dbReference type="SMART" id="SM00422">
    <property type="entry name" value="HTH_MERR"/>
    <property type="match status" value="1"/>
</dbReference>
<keyword evidence="1" id="KW-0805">Transcription regulation</keyword>
<evidence type="ECO:0000256" key="2">
    <source>
        <dbReference type="ARBA" id="ARBA00023125"/>
    </source>
</evidence>
<keyword evidence="2" id="KW-0238">DNA-binding</keyword>
<keyword evidence="3" id="KW-0010">Activator</keyword>
<reference evidence="7" key="1">
    <citation type="journal article" date="2019" name="Int. J. Syst. Evol. Microbiol.">
        <title>The Global Catalogue of Microorganisms (GCM) 10K type strain sequencing project: providing services to taxonomists for standard genome sequencing and annotation.</title>
        <authorList>
            <consortium name="The Broad Institute Genomics Platform"/>
            <consortium name="The Broad Institute Genome Sequencing Center for Infectious Disease"/>
            <person name="Wu L."/>
            <person name="Ma J."/>
        </authorList>
    </citation>
    <scope>NUCLEOTIDE SEQUENCE [LARGE SCALE GENOMIC DNA]</scope>
    <source>
        <strain evidence="7">CGMCC 1.12376</strain>
    </source>
</reference>
<dbReference type="SUPFAM" id="SSF46955">
    <property type="entry name" value="Putative DNA-binding domain"/>
    <property type="match status" value="1"/>
</dbReference>
<dbReference type="Proteomes" id="UP001597221">
    <property type="component" value="Unassembled WGS sequence"/>
</dbReference>
<dbReference type="Pfam" id="PF07739">
    <property type="entry name" value="TipAS"/>
    <property type="match status" value="1"/>
</dbReference>
<dbReference type="PANTHER" id="PTHR30204">
    <property type="entry name" value="REDOX-CYCLING DRUG-SENSING TRANSCRIPTIONAL ACTIVATOR SOXR"/>
    <property type="match status" value="1"/>
</dbReference>